<keyword evidence="5" id="KW-0256">Endoplasmic reticulum</keyword>
<evidence type="ECO:0000256" key="4">
    <source>
        <dbReference type="ARBA" id="ARBA00022692"/>
    </source>
</evidence>
<comment type="subcellular location">
    <subcellularLocation>
        <location evidence="1">Endoplasmic reticulum membrane</location>
        <topology evidence="1">Multi-pass membrane protein</topology>
    </subcellularLocation>
</comment>
<evidence type="ECO:0000256" key="2">
    <source>
        <dbReference type="ARBA" id="ARBA00009436"/>
    </source>
</evidence>
<evidence type="ECO:0000256" key="7">
    <source>
        <dbReference type="ARBA" id="ARBA00023136"/>
    </source>
</evidence>
<keyword evidence="7 8" id="KW-0472">Membrane</keyword>
<dbReference type="InterPro" id="IPR029008">
    <property type="entry name" value="EMC6-like"/>
</dbReference>
<dbReference type="AlphaFoldDB" id="A0A061AMN5"/>
<dbReference type="GO" id="GO:0034975">
    <property type="term" value="P:protein folding in endoplasmic reticulum"/>
    <property type="evidence" value="ECO:0007669"/>
    <property type="project" value="TreeGrafter"/>
</dbReference>
<protein>
    <recommendedName>
        <fullName evidence="3">ER membrane protein complex subunit 6</fullName>
    </recommendedName>
</protein>
<accession>A0A061AMN5</accession>
<evidence type="ECO:0000256" key="5">
    <source>
        <dbReference type="ARBA" id="ARBA00022824"/>
    </source>
</evidence>
<dbReference type="PANTHER" id="PTHR20994:SF0">
    <property type="entry name" value="ER MEMBRANE PROTEIN COMPLEX SUBUNIT 6"/>
    <property type="match status" value="1"/>
</dbReference>
<comment type="similarity">
    <text evidence="2">Belongs to the EMC6 family.</text>
</comment>
<dbReference type="PhylomeDB" id="A0A061AMN5"/>
<evidence type="ECO:0000256" key="6">
    <source>
        <dbReference type="ARBA" id="ARBA00022989"/>
    </source>
</evidence>
<feature type="transmembrane region" description="Helical" evidence="8">
    <location>
        <begin position="44"/>
        <end position="63"/>
    </location>
</feature>
<gene>
    <name evidence="9" type="ORF">CYFA0S_01e02938g</name>
</gene>
<evidence type="ECO:0000256" key="3">
    <source>
        <dbReference type="ARBA" id="ARBA00020827"/>
    </source>
</evidence>
<name>A0A061AMN5_CYBFA</name>
<reference evidence="9" key="1">
    <citation type="journal article" date="2014" name="Genome Announc.">
        <title>Genome sequence of the yeast Cyberlindnera fabianii (Hansenula fabianii).</title>
        <authorList>
            <person name="Freel K.C."/>
            <person name="Sarilar V."/>
            <person name="Neuveglise C."/>
            <person name="Devillers H."/>
            <person name="Friedrich A."/>
            <person name="Schacherer J."/>
        </authorList>
    </citation>
    <scope>NUCLEOTIDE SEQUENCE</scope>
    <source>
        <strain evidence="9">YJS4271</strain>
    </source>
</reference>
<evidence type="ECO:0000313" key="9">
    <source>
        <dbReference type="EMBL" id="CDR36604.1"/>
    </source>
</evidence>
<organism evidence="9">
    <name type="scientific">Cyberlindnera fabianii</name>
    <name type="common">Yeast</name>
    <name type="synonym">Hansenula fabianii</name>
    <dbReference type="NCBI Taxonomy" id="36022"/>
    <lineage>
        <taxon>Eukaryota</taxon>
        <taxon>Fungi</taxon>
        <taxon>Dikarya</taxon>
        <taxon>Ascomycota</taxon>
        <taxon>Saccharomycotina</taxon>
        <taxon>Saccharomycetes</taxon>
        <taxon>Phaffomycetales</taxon>
        <taxon>Phaffomycetaceae</taxon>
        <taxon>Cyberlindnera</taxon>
    </lineage>
</organism>
<evidence type="ECO:0000256" key="8">
    <source>
        <dbReference type="SAM" id="Phobius"/>
    </source>
</evidence>
<dbReference type="GO" id="GO:0072546">
    <property type="term" value="C:EMC complex"/>
    <property type="evidence" value="ECO:0007669"/>
    <property type="project" value="InterPro"/>
</dbReference>
<dbReference type="EMBL" id="LK052886">
    <property type="protein sequence ID" value="CDR36604.1"/>
    <property type="molecule type" value="Genomic_DNA"/>
</dbReference>
<sequence>MEEEVKYGFAIESNKKTLQYINDVTSLIFGTSAGILQLESTNGFIFFLGTNLLVSTLFILSYCLGKPGDYYVTPIKSIYLDNFARSLTAYLTAWTLAYALVQS</sequence>
<dbReference type="PANTHER" id="PTHR20994">
    <property type="entry name" value="ER MEMBRANE PROTEIN COMPLEX SUBUNIT 6"/>
    <property type="match status" value="1"/>
</dbReference>
<dbReference type="OrthoDB" id="16510at2759"/>
<keyword evidence="6 8" id="KW-1133">Transmembrane helix</keyword>
<proteinExistence type="inferred from homology"/>
<keyword evidence="4 8" id="KW-0812">Transmembrane</keyword>
<dbReference type="GO" id="GO:0000045">
    <property type="term" value="P:autophagosome assembly"/>
    <property type="evidence" value="ECO:0007669"/>
    <property type="project" value="TreeGrafter"/>
</dbReference>
<evidence type="ECO:0000256" key="1">
    <source>
        <dbReference type="ARBA" id="ARBA00004477"/>
    </source>
</evidence>
<dbReference type="Pfam" id="PF07019">
    <property type="entry name" value="EMC6"/>
    <property type="match status" value="1"/>
</dbReference>
<dbReference type="InterPro" id="IPR008504">
    <property type="entry name" value="Emc6"/>
</dbReference>